<keyword evidence="1" id="KW-1133">Transmembrane helix</keyword>
<reference evidence="2 3" key="1">
    <citation type="submission" date="2019-02" db="EMBL/GenBank/DDBJ databases">
        <title>Deep-cultivation of Planctomycetes and their phenomic and genomic characterization uncovers novel biology.</title>
        <authorList>
            <person name="Wiegand S."/>
            <person name="Jogler M."/>
            <person name="Boedeker C."/>
            <person name="Pinto D."/>
            <person name="Vollmers J."/>
            <person name="Rivas-Marin E."/>
            <person name="Kohn T."/>
            <person name="Peeters S.H."/>
            <person name="Heuer A."/>
            <person name="Rast P."/>
            <person name="Oberbeckmann S."/>
            <person name="Bunk B."/>
            <person name="Jeske O."/>
            <person name="Meyerdierks A."/>
            <person name="Storesund J.E."/>
            <person name="Kallscheuer N."/>
            <person name="Luecker S."/>
            <person name="Lage O.M."/>
            <person name="Pohl T."/>
            <person name="Merkel B.J."/>
            <person name="Hornburger P."/>
            <person name="Mueller R.-W."/>
            <person name="Bruemmer F."/>
            <person name="Labrenz M."/>
            <person name="Spormann A.M."/>
            <person name="Op den Camp H."/>
            <person name="Overmann J."/>
            <person name="Amann R."/>
            <person name="Jetten M.S.M."/>
            <person name="Mascher T."/>
            <person name="Medema M.H."/>
            <person name="Devos D.P."/>
            <person name="Kaster A.-K."/>
            <person name="Ovreas L."/>
            <person name="Rohde M."/>
            <person name="Galperin M.Y."/>
            <person name="Jogler C."/>
        </authorList>
    </citation>
    <scope>NUCLEOTIDE SEQUENCE [LARGE SCALE GENOMIC DNA]</scope>
    <source>
        <strain evidence="2 3">Pla85_3_4</strain>
    </source>
</reference>
<proteinExistence type="predicted"/>
<dbReference type="AlphaFoldDB" id="A0A518DP62"/>
<dbReference type="Proteomes" id="UP000317648">
    <property type="component" value="Chromosome"/>
</dbReference>
<keyword evidence="1" id="KW-0812">Transmembrane</keyword>
<gene>
    <name evidence="2" type="ORF">Pla8534_14050</name>
</gene>
<protein>
    <submittedName>
        <fullName evidence="2">Uncharacterized protein</fullName>
    </submittedName>
</protein>
<dbReference type="EMBL" id="CP036433">
    <property type="protein sequence ID" value="QDU93625.1"/>
    <property type="molecule type" value="Genomic_DNA"/>
</dbReference>
<feature type="transmembrane region" description="Helical" evidence="1">
    <location>
        <begin position="38"/>
        <end position="58"/>
    </location>
</feature>
<evidence type="ECO:0000256" key="1">
    <source>
        <dbReference type="SAM" id="Phobius"/>
    </source>
</evidence>
<sequence>MRILFVISGVLALVAFLIGFAGSWFAAGASWNERLTAGIMIGGFTFVAALLLGARDHFQRNAVLRKVRRNLLADAATSREEFVALRPFDDVALLLETRTAVAKFFDAPVEQIGRDVHLIRDLHVDQFEPMFTFLVVGSLVSARWSEEQRFGFSTDGLETLDDLTLAIRSALVGLKLKANTANDRPDSR</sequence>
<evidence type="ECO:0000313" key="3">
    <source>
        <dbReference type="Proteomes" id="UP000317648"/>
    </source>
</evidence>
<organism evidence="2 3">
    <name type="scientific">Lignipirellula cremea</name>
    <dbReference type="NCBI Taxonomy" id="2528010"/>
    <lineage>
        <taxon>Bacteria</taxon>
        <taxon>Pseudomonadati</taxon>
        <taxon>Planctomycetota</taxon>
        <taxon>Planctomycetia</taxon>
        <taxon>Pirellulales</taxon>
        <taxon>Pirellulaceae</taxon>
        <taxon>Lignipirellula</taxon>
    </lineage>
</organism>
<accession>A0A518DP62</accession>
<keyword evidence="3" id="KW-1185">Reference proteome</keyword>
<dbReference type="OrthoDB" id="285220at2"/>
<dbReference type="KEGG" id="lcre:Pla8534_14050"/>
<dbReference type="RefSeq" id="WP_145050636.1">
    <property type="nucleotide sequence ID" value="NZ_CP036433.1"/>
</dbReference>
<keyword evidence="1" id="KW-0472">Membrane</keyword>
<evidence type="ECO:0000313" key="2">
    <source>
        <dbReference type="EMBL" id="QDU93625.1"/>
    </source>
</evidence>
<name>A0A518DP62_9BACT</name>